<dbReference type="PANTHER" id="PTHR43363">
    <property type="entry name" value="HYPOXANTHINE PHOSPHORIBOSYLTRANSFERASE"/>
    <property type="match status" value="1"/>
</dbReference>
<dbReference type="Proteomes" id="UP000681722">
    <property type="component" value="Unassembled WGS sequence"/>
</dbReference>
<dbReference type="InterPro" id="IPR029057">
    <property type="entry name" value="PRTase-like"/>
</dbReference>
<evidence type="ECO:0000256" key="2">
    <source>
        <dbReference type="ARBA" id="ARBA00022679"/>
    </source>
</evidence>
<dbReference type="EMBL" id="CAJOBA010039036">
    <property type="protein sequence ID" value="CAF4071006.1"/>
    <property type="molecule type" value="Genomic_DNA"/>
</dbReference>
<gene>
    <name evidence="4" type="ORF">GPM918_LOCUS39405</name>
    <name evidence="3" type="ORF">OVA965_LOCUS26895</name>
    <name evidence="6" type="ORF">SRO942_LOCUS40276</name>
    <name evidence="5" type="ORF">TMI583_LOCUS27638</name>
</gene>
<dbReference type="EMBL" id="CAJNOQ010027552">
    <property type="protein sequence ID" value="CAF1554533.1"/>
    <property type="molecule type" value="Genomic_DNA"/>
</dbReference>
<dbReference type="OrthoDB" id="9973266at2759"/>
<proteinExistence type="predicted"/>
<dbReference type="Gene3D" id="3.40.50.2020">
    <property type="match status" value="1"/>
</dbReference>
<name>A0A815X910_9BILA</name>
<reference evidence="4" key="1">
    <citation type="submission" date="2021-02" db="EMBL/GenBank/DDBJ databases">
        <authorList>
            <person name="Nowell W R."/>
        </authorList>
    </citation>
    <scope>NUCLEOTIDE SEQUENCE</scope>
</reference>
<keyword evidence="2" id="KW-0808">Transferase</keyword>
<dbReference type="EMBL" id="CAJNOK010017478">
    <property type="protein sequence ID" value="CAF1264701.1"/>
    <property type="molecule type" value="Genomic_DNA"/>
</dbReference>
<evidence type="ECO:0000313" key="4">
    <source>
        <dbReference type="EMBL" id="CAF1554533.1"/>
    </source>
</evidence>
<dbReference type="GO" id="GO:0005737">
    <property type="term" value="C:cytoplasm"/>
    <property type="evidence" value="ECO:0007669"/>
    <property type="project" value="TreeGrafter"/>
</dbReference>
<evidence type="ECO:0000313" key="3">
    <source>
        <dbReference type="EMBL" id="CAF1264701.1"/>
    </source>
</evidence>
<dbReference type="Proteomes" id="UP000677228">
    <property type="component" value="Unassembled WGS sequence"/>
</dbReference>
<accession>A0A815X910</accession>
<dbReference type="AlphaFoldDB" id="A0A815X910"/>
<dbReference type="GO" id="GO:0046100">
    <property type="term" value="P:hypoxanthine metabolic process"/>
    <property type="evidence" value="ECO:0007669"/>
    <property type="project" value="TreeGrafter"/>
</dbReference>
<dbReference type="Proteomes" id="UP000663829">
    <property type="component" value="Unassembled WGS sequence"/>
</dbReference>
<protein>
    <recommendedName>
        <fullName evidence="8">Xanthine phosphoribosyltransferase</fullName>
    </recommendedName>
</protein>
<dbReference type="GO" id="GO:0004422">
    <property type="term" value="F:hypoxanthine phosphoribosyltransferase activity"/>
    <property type="evidence" value="ECO:0007669"/>
    <property type="project" value="TreeGrafter"/>
</dbReference>
<keyword evidence="1" id="KW-0328">Glycosyltransferase</keyword>
<evidence type="ECO:0008006" key="8">
    <source>
        <dbReference type="Google" id="ProtNLM"/>
    </source>
</evidence>
<dbReference type="GO" id="GO:0032264">
    <property type="term" value="P:IMP salvage"/>
    <property type="evidence" value="ECO:0007669"/>
    <property type="project" value="TreeGrafter"/>
</dbReference>
<sequence>MNKNLVEKSSFSQPNKVYISYNQIHETIRTAVEKSDLIKTFQPTLLLAISAGGFLPTRILRNIIKHYGGKTLPIQTIGICLYDDDNVDVDFDMRQIRKTQWLTYDKNNQLAVNLQGQNILIVDEVDDTRTTLSYVVNELKHDIDQQRQEKTTEEWTEPKIGIFVVHNKGKEKRAQLPDEIMKNAYFVGKEVGQEWIVYPWDAINIEEHTRLAENIIS</sequence>
<dbReference type="EMBL" id="CAJOBC010093257">
    <property type="protein sequence ID" value="CAF4415731.1"/>
    <property type="molecule type" value="Genomic_DNA"/>
</dbReference>
<comment type="caution">
    <text evidence="4">The sequence shown here is derived from an EMBL/GenBank/DDBJ whole genome shotgun (WGS) entry which is preliminary data.</text>
</comment>
<organism evidence="4 7">
    <name type="scientific">Didymodactylos carnosus</name>
    <dbReference type="NCBI Taxonomy" id="1234261"/>
    <lineage>
        <taxon>Eukaryota</taxon>
        <taxon>Metazoa</taxon>
        <taxon>Spiralia</taxon>
        <taxon>Gnathifera</taxon>
        <taxon>Rotifera</taxon>
        <taxon>Eurotatoria</taxon>
        <taxon>Bdelloidea</taxon>
        <taxon>Philodinida</taxon>
        <taxon>Philodinidae</taxon>
        <taxon>Didymodactylos</taxon>
    </lineage>
</organism>
<dbReference type="Proteomes" id="UP000682733">
    <property type="component" value="Unassembled WGS sequence"/>
</dbReference>
<dbReference type="GO" id="GO:0032265">
    <property type="term" value="P:XMP salvage"/>
    <property type="evidence" value="ECO:0007669"/>
    <property type="project" value="TreeGrafter"/>
</dbReference>
<evidence type="ECO:0000313" key="7">
    <source>
        <dbReference type="Proteomes" id="UP000663829"/>
    </source>
</evidence>
<keyword evidence="7" id="KW-1185">Reference proteome</keyword>
<dbReference type="SUPFAM" id="SSF53271">
    <property type="entry name" value="PRTase-like"/>
    <property type="match status" value="1"/>
</dbReference>
<evidence type="ECO:0000256" key="1">
    <source>
        <dbReference type="ARBA" id="ARBA00022676"/>
    </source>
</evidence>
<dbReference type="InterPro" id="IPR000836">
    <property type="entry name" value="PRTase_dom"/>
</dbReference>
<dbReference type="PANTHER" id="PTHR43363:SF1">
    <property type="entry name" value="HYPOXANTHINE-GUANINE PHOSPHORIBOSYLTRANSFERASE"/>
    <property type="match status" value="1"/>
</dbReference>
<dbReference type="GO" id="GO:0032263">
    <property type="term" value="P:GMP salvage"/>
    <property type="evidence" value="ECO:0007669"/>
    <property type="project" value="TreeGrafter"/>
</dbReference>
<evidence type="ECO:0000313" key="6">
    <source>
        <dbReference type="EMBL" id="CAF4415731.1"/>
    </source>
</evidence>
<dbReference type="CDD" id="cd06223">
    <property type="entry name" value="PRTases_typeI"/>
    <property type="match status" value="1"/>
</dbReference>
<evidence type="ECO:0000313" key="5">
    <source>
        <dbReference type="EMBL" id="CAF4071006.1"/>
    </source>
</evidence>